<evidence type="ECO:0000259" key="1">
    <source>
        <dbReference type="Pfam" id="PF17650"/>
    </source>
</evidence>
<dbReference type="InterPro" id="IPR041414">
    <property type="entry name" value="Raco-like_middle"/>
</dbReference>
<dbReference type="Pfam" id="PF17650">
    <property type="entry name" value="RACo_linker"/>
    <property type="match status" value="1"/>
</dbReference>
<evidence type="ECO:0008006" key="4">
    <source>
        <dbReference type="Google" id="ProtNLM"/>
    </source>
</evidence>
<dbReference type="AlphaFoldDB" id="X1H3D5"/>
<feature type="non-terminal residue" evidence="3">
    <location>
        <position position="265"/>
    </location>
</feature>
<dbReference type="Gene3D" id="3.30.420.480">
    <property type="entry name" value="Domain of unknown function (DUF4445)"/>
    <property type="match status" value="1"/>
</dbReference>
<name>X1H3D5_9ZZZZ</name>
<dbReference type="PANTHER" id="PTHR42895">
    <property type="entry name" value="IRON-SULFUR CLUSTER-BINDING PROTEIN-RELATED"/>
    <property type="match status" value="1"/>
</dbReference>
<dbReference type="InterPro" id="IPR042259">
    <property type="entry name" value="Raco-like_middle_sf"/>
</dbReference>
<proteinExistence type="predicted"/>
<comment type="caution">
    <text evidence="3">The sequence shown here is derived from an EMBL/GenBank/DDBJ whole genome shotgun (WGS) entry which is preliminary data.</text>
</comment>
<gene>
    <name evidence="3" type="ORF">S03H2_48368</name>
</gene>
<feature type="domain" description="RACo linker region" evidence="1">
    <location>
        <begin position="27"/>
        <end position="104"/>
    </location>
</feature>
<protein>
    <recommendedName>
        <fullName evidence="4">RACo middle region domain-containing protein</fullName>
    </recommendedName>
</protein>
<dbReference type="InterPro" id="IPR052911">
    <property type="entry name" value="Corrinoid_activation_enz"/>
</dbReference>
<feature type="domain" description="RACo-like middle region" evidence="2">
    <location>
        <begin position="112"/>
        <end position="264"/>
    </location>
</feature>
<evidence type="ECO:0000259" key="2">
    <source>
        <dbReference type="Pfam" id="PF17651"/>
    </source>
</evidence>
<dbReference type="Gene3D" id="3.10.20.880">
    <property type="match status" value="1"/>
</dbReference>
<sequence length="265" mass="28924">TVEEPGEVRLPEMEPSRAKASFSLLGEEIPLQSNVHMRHFQLSEPTISDQRADWNRLAEYLEISEPAPVRAELPLLQEVSERLREWKFQGEAVLVGNTVIALDPPGSARGMLGVALDIGTTTLAAGLVDLGTGKVVALDAELNPQIAFGADVISRIVYMRDSPEKREKLQKELIKGLNQLLLRMCRLAGRERERIFEATVVGNTTMLHSLLGLDALHIALAPYVGILNRALCLPANELGLQIHPQGRVHILPAVASFVGADTVAV</sequence>
<dbReference type="InterPro" id="IPR040506">
    <property type="entry name" value="RACo_linker"/>
</dbReference>
<dbReference type="Pfam" id="PF17651">
    <property type="entry name" value="Raco_middle"/>
    <property type="match status" value="1"/>
</dbReference>
<reference evidence="3" key="1">
    <citation type="journal article" date="2014" name="Front. Microbiol.">
        <title>High frequency of phylogenetically diverse reductive dehalogenase-homologous genes in deep subseafloor sedimentary metagenomes.</title>
        <authorList>
            <person name="Kawai M."/>
            <person name="Futagami T."/>
            <person name="Toyoda A."/>
            <person name="Takaki Y."/>
            <person name="Nishi S."/>
            <person name="Hori S."/>
            <person name="Arai W."/>
            <person name="Tsubouchi T."/>
            <person name="Morono Y."/>
            <person name="Uchiyama I."/>
            <person name="Ito T."/>
            <person name="Fujiyama A."/>
            <person name="Inagaki F."/>
            <person name="Takami H."/>
        </authorList>
    </citation>
    <scope>NUCLEOTIDE SEQUENCE</scope>
    <source>
        <strain evidence="3">Expedition CK06-06</strain>
    </source>
</reference>
<dbReference type="EMBL" id="BARU01030491">
    <property type="protein sequence ID" value="GAH63922.1"/>
    <property type="molecule type" value="Genomic_DNA"/>
</dbReference>
<accession>X1H3D5</accession>
<feature type="non-terminal residue" evidence="3">
    <location>
        <position position="1"/>
    </location>
</feature>
<organism evidence="3">
    <name type="scientific">marine sediment metagenome</name>
    <dbReference type="NCBI Taxonomy" id="412755"/>
    <lineage>
        <taxon>unclassified sequences</taxon>
        <taxon>metagenomes</taxon>
        <taxon>ecological metagenomes</taxon>
    </lineage>
</organism>
<dbReference type="PANTHER" id="PTHR42895:SF2">
    <property type="entry name" value="IRON-SULFUR CLUSTER PROTEIN"/>
    <property type="match status" value="1"/>
</dbReference>
<evidence type="ECO:0000313" key="3">
    <source>
        <dbReference type="EMBL" id="GAH63922.1"/>
    </source>
</evidence>